<dbReference type="OrthoDB" id="4935951at2"/>
<dbReference type="KEGG" id="amd:AMED_4194"/>
<dbReference type="GO" id="GO:0016791">
    <property type="term" value="F:phosphatase activity"/>
    <property type="evidence" value="ECO:0007669"/>
    <property type="project" value="TreeGrafter"/>
</dbReference>
<keyword evidence="1" id="KW-0378">Hydrolase</keyword>
<dbReference type="InterPro" id="IPR052016">
    <property type="entry name" value="Bact_Sigma-Reg"/>
</dbReference>
<sequence>MRFLPEEEQRRLIAACFARSDLTLEELWMRYFALGGSLSLLELDAYLNALVTLPRVDRDMVAHAVNERLDEVTGPARAPYSHSIPDAKPLHGPLRALVDLLEGAHRAPPERLPAVVAEAGRALDLTIGVYLADYDQRTLVPLRPGAAELDIDTTVGGDVYRRAGTLTRDGTLWTVLLDGVERLGVLEIVPSGDADPDDPALREQCRWLAALLGHLITITTQYGDGLDRRRRHRRRGSPAELLWQSLPPLTGATESVVVGVSVQPAYDLCGTVFDYALSEERAQLAMFDAGARTGSANTAVVSALAAHRAARHGGASLGEQFAAVAAELESRPDAPAVNGVLAELDLDTGLLRLLGAGQAAPLVVRRGEALPLSGPAAPRFSSACGLPPVTELRLEAGDLIALCSRGVAETVDGAGQPFGRARITAHLARDAAELPPEIARRLTRAVLTHGGGEFRQDAGVLVARWSTRRAWPAGELGSGTGLSIAR</sequence>
<reference evidence="3 4" key="1">
    <citation type="journal article" date="2010" name="Cell Res.">
        <title>Complete genome sequence of the rifamycin SV-producing Amycolatopsis mediterranei U32 revealed its genetic characteristics in phylogeny and metabolism.</title>
        <authorList>
            <person name="Zhao W."/>
            <person name="Zhong Y."/>
            <person name="Yuan H."/>
            <person name="Wang J."/>
            <person name="Zheng H."/>
            <person name="Wang Y."/>
            <person name="Cen X."/>
            <person name="Xu F."/>
            <person name="Bai J."/>
            <person name="Han X."/>
            <person name="Lu G."/>
            <person name="Zhu Y."/>
            <person name="Shao Z."/>
            <person name="Yan H."/>
            <person name="Li C."/>
            <person name="Peng N."/>
            <person name="Zhang Z."/>
            <person name="Zhang Y."/>
            <person name="Lin W."/>
            <person name="Fan Y."/>
            <person name="Qin Z."/>
            <person name="Hu Y."/>
            <person name="Zhu B."/>
            <person name="Wang S."/>
            <person name="Ding X."/>
            <person name="Zhao G.P."/>
        </authorList>
    </citation>
    <scope>NUCLEOTIDE SEQUENCE [LARGE SCALE GENOMIC DNA]</scope>
    <source>
        <strain evidence="4">U-32</strain>
    </source>
</reference>
<dbReference type="eggNOG" id="COG2208">
    <property type="taxonomic scope" value="Bacteria"/>
</dbReference>
<dbReference type="EMBL" id="CP002000">
    <property type="protein sequence ID" value="ADJ45969.1"/>
    <property type="molecule type" value="Genomic_DNA"/>
</dbReference>
<dbReference type="InterPro" id="IPR036457">
    <property type="entry name" value="PPM-type-like_dom_sf"/>
</dbReference>
<dbReference type="AlphaFoldDB" id="A0A0H3D8V0"/>
<dbReference type="HOGENOM" id="CLU_043255_1_0_11"/>
<evidence type="ECO:0000313" key="4">
    <source>
        <dbReference type="Proteomes" id="UP000000328"/>
    </source>
</evidence>
<organism evidence="3 4">
    <name type="scientific">Amycolatopsis mediterranei (strain U-32)</name>
    <dbReference type="NCBI Taxonomy" id="749927"/>
    <lineage>
        <taxon>Bacteria</taxon>
        <taxon>Bacillati</taxon>
        <taxon>Actinomycetota</taxon>
        <taxon>Actinomycetes</taxon>
        <taxon>Pseudonocardiales</taxon>
        <taxon>Pseudonocardiaceae</taxon>
        <taxon>Amycolatopsis</taxon>
    </lineage>
</organism>
<feature type="domain" description="PPM-type phosphatase" evidence="2">
    <location>
        <begin position="298"/>
        <end position="465"/>
    </location>
</feature>
<dbReference type="PANTHER" id="PTHR43156">
    <property type="entry name" value="STAGE II SPORULATION PROTEIN E-RELATED"/>
    <property type="match status" value="1"/>
</dbReference>
<proteinExistence type="predicted"/>
<accession>A0A0H3D8V0</accession>
<dbReference type="PANTHER" id="PTHR43156:SF2">
    <property type="entry name" value="STAGE II SPORULATION PROTEIN E"/>
    <property type="match status" value="1"/>
</dbReference>
<gene>
    <name evidence="3" type="ordered locus">AMED_4194</name>
</gene>
<dbReference type="RefSeq" id="WP_013226041.1">
    <property type="nucleotide sequence ID" value="NC_014318.1"/>
</dbReference>
<evidence type="ECO:0000313" key="3">
    <source>
        <dbReference type="EMBL" id="ADJ45969.1"/>
    </source>
</evidence>
<evidence type="ECO:0000256" key="1">
    <source>
        <dbReference type="ARBA" id="ARBA00022801"/>
    </source>
</evidence>
<protein>
    <submittedName>
        <fullName evidence="3">Phosphatase</fullName>
    </submittedName>
</protein>
<name>A0A0H3D8V0_AMYMU</name>
<dbReference type="Proteomes" id="UP000000328">
    <property type="component" value="Chromosome"/>
</dbReference>
<dbReference type="Pfam" id="PF07228">
    <property type="entry name" value="SpoIIE"/>
    <property type="match status" value="1"/>
</dbReference>
<dbReference type="PATRIC" id="fig|749927.5.peg.4338"/>
<dbReference type="Gene3D" id="3.60.40.10">
    <property type="entry name" value="PPM-type phosphatase domain"/>
    <property type="match status" value="1"/>
</dbReference>
<dbReference type="InterPro" id="IPR001932">
    <property type="entry name" value="PPM-type_phosphatase-like_dom"/>
</dbReference>
<dbReference type="GeneID" id="92871924"/>
<evidence type="ECO:0000259" key="2">
    <source>
        <dbReference type="Pfam" id="PF07228"/>
    </source>
</evidence>